<evidence type="ECO:0000259" key="1">
    <source>
        <dbReference type="Pfam" id="PF00753"/>
    </source>
</evidence>
<dbReference type="PANTHER" id="PTHR30619:SF1">
    <property type="entry name" value="RECOMBINATION PROTEIN 2"/>
    <property type="match status" value="1"/>
</dbReference>
<dbReference type="EMBL" id="PEZJ01000017">
    <property type="protein sequence ID" value="PIS13980.1"/>
    <property type="molecule type" value="Genomic_DNA"/>
</dbReference>
<name>A0A2H0WMW0_9BACT</name>
<organism evidence="2 3">
    <name type="scientific">Candidatus Shapirobacteria bacterium CG09_land_8_20_14_0_10_47_13</name>
    <dbReference type="NCBI Taxonomy" id="1974481"/>
    <lineage>
        <taxon>Bacteria</taxon>
        <taxon>Candidatus Shapironibacteriota</taxon>
    </lineage>
</organism>
<dbReference type="AlphaFoldDB" id="A0A2H0WMW0"/>
<dbReference type="InterPro" id="IPR035681">
    <property type="entry name" value="ComA-like_MBL"/>
</dbReference>
<dbReference type="SUPFAM" id="SSF56281">
    <property type="entry name" value="Metallo-hydrolase/oxidoreductase"/>
    <property type="match status" value="1"/>
</dbReference>
<protein>
    <recommendedName>
        <fullName evidence="1">Metallo-beta-lactamase domain-containing protein</fullName>
    </recommendedName>
</protein>
<reference evidence="3" key="1">
    <citation type="submission" date="2017-09" db="EMBL/GenBank/DDBJ databases">
        <title>Depth-based differentiation of microbial function through sediment-hosted aquifers and enrichment of novel symbionts in the deep terrestrial subsurface.</title>
        <authorList>
            <person name="Probst A.J."/>
            <person name="Ladd B."/>
            <person name="Jarett J.K."/>
            <person name="Geller-Mcgrath D.E."/>
            <person name="Sieber C.M.K."/>
            <person name="Emerson J.B."/>
            <person name="Anantharaman K."/>
            <person name="Thomas B.C."/>
            <person name="Malmstrom R."/>
            <person name="Stieglmeier M."/>
            <person name="Klingl A."/>
            <person name="Woyke T."/>
            <person name="Ryan C.M."/>
            <person name="Banfield J.F."/>
        </authorList>
    </citation>
    <scope>NUCLEOTIDE SEQUENCE [LARGE SCALE GENOMIC DNA]</scope>
</reference>
<dbReference type="PANTHER" id="PTHR30619">
    <property type="entry name" value="DNA INTERNALIZATION/COMPETENCE PROTEIN COMEC/REC2"/>
    <property type="match status" value="1"/>
</dbReference>
<evidence type="ECO:0000313" key="2">
    <source>
        <dbReference type="EMBL" id="PIS13980.1"/>
    </source>
</evidence>
<dbReference type="InterPro" id="IPR001279">
    <property type="entry name" value="Metallo-B-lactamas"/>
</dbReference>
<dbReference type="Proteomes" id="UP000230033">
    <property type="component" value="Unassembled WGS sequence"/>
</dbReference>
<feature type="domain" description="Metallo-beta-lactamase" evidence="1">
    <location>
        <begin position="27"/>
        <end position="236"/>
    </location>
</feature>
<accession>A0A2H0WMW0</accession>
<evidence type="ECO:0000313" key="3">
    <source>
        <dbReference type="Proteomes" id="UP000230033"/>
    </source>
</evidence>
<dbReference type="CDD" id="cd07731">
    <property type="entry name" value="ComA-like_MBL-fold"/>
    <property type="match status" value="1"/>
</dbReference>
<proteinExistence type="predicted"/>
<gene>
    <name evidence="2" type="ORF">COT65_01290</name>
</gene>
<dbReference type="InterPro" id="IPR052159">
    <property type="entry name" value="Competence_DNA_uptake"/>
</dbReference>
<sequence>MLLALSAWGAVGQLPDTKLHLVFCDVGQGDAILASLGSTQMLIDGGPNDRVLECLAKHMPFWDKTIELVVVTHPEADHLTGIVSVIERYNVVQIISNSLVADSGVFGKFREEVIAKKIPVFSPKYGDKIEIAKLELKILSPAEKLGNELVWVRPESPQVLGLTAFAGKFNETAIVGQLSFGNFDALLTGDIGFDTEEKLVLTPIEVLKIAHHGSKYSSGEDFLAKLKPALAVISVGKNSYGHPTAEVLGRLRDLGIKILRTDEAGDIEIISDGQNWQVR</sequence>
<dbReference type="Gene3D" id="3.60.15.10">
    <property type="entry name" value="Ribonuclease Z/Hydroxyacylglutathione hydrolase-like"/>
    <property type="match status" value="1"/>
</dbReference>
<comment type="caution">
    <text evidence="2">The sequence shown here is derived from an EMBL/GenBank/DDBJ whole genome shotgun (WGS) entry which is preliminary data.</text>
</comment>
<dbReference type="InterPro" id="IPR036866">
    <property type="entry name" value="RibonucZ/Hydroxyglut_hydro"/>
</dbReference>
<dbReference type="Pfam" id="PF00753">
    <property type="entry name" value="Lactamase_B"/>
    <property type="match status" value="1"/>
</dbReference>